<dbReference type="NCBIfam" id="NF033559">
    <property type="entry name" value="transpos_IS1634"/>
    <property type="match status" value="1"/>
</dbReference>
<proteinExistence type="predicted"/>
<dbReference type="GO" id="GO:0006313">
    <property type="term" value="P:DNA transposition"/>
    <property type="evidence" value="ECO:0007669"/>
    <property type="project" value="InterPro"/>
</dbReference>
<sequence length="327" mass="37819">MHLKKVTNKYKGETREYAQIVQSVQREDGQITQETIRSLGRMESEEDWEWAKSVLEAMKKGEKLVRLKRLEIDRQLELGGIWVSDEIWRRYGIQKALMNSFSGRNHDFNLERIAFLLAVNRFYDPSSDLSALEWINERAYSQTGAKKDWVYDTLKVLVEEKEKVERKILENLKSKLGPSLDLVFYDLTSTYFEGVGPGLAEFGYSRDGRPDRVQIVLGIVMADGVPIAHRAWPGDTADKSTLEEAVEDLKERFDIRNVIFVADRGIISSDNLEELKDEGYDYILSTKRRKEDMVEDLLVKDVPGDGKIRTEEVHSEDGRRYILCLNE</sequence>
<name>A0A656YVT8_9EURY</name>
<reference evidence="2 3" key="1">
    <citation type="journal article" date="2016" name="Sci. Rep.">
        <title>Metabolic traits of an uncultured archaeal lineage -MSBL1- from brine pools of the Red Sea.</title>
        <authorList>
            <person name="Mwirichia R."/>
            <person name="Alam I."/>
            <person name="Rashid M."/>
            <person name="Vinu M."/>
            <person name="Ba-Alawi W."/>
            <person name="Anthony Kamau A."/>
            <person name="Kamanda Ngugi D."/>
            <person name="Goker M."/>
            <person name="Klenk H.P."/>
            <person name="Bajic V."/>
            <person name="Stingl U."/>
        </authorList>
    </citation>
    <scope>NUCLEOTIDE SEQUENCE [LARGE SCALE GENOMIC DNA]</scope>
    <source>
        <strain evidence="2">SCGC-AAA259J03</strain>
    </source>
</reference>
<dbReference type="PANTHER" id="PTHR34614">
    <property type="match status" value="1"/>
</dbReference>
<comment type="caution">
    <text evidence="2">The sequence shown here is derived from an EMBL/GenBank/DDBJ whole genome shotgun (WGS) entry which is preliminary data.</text>
</comment>
<dbReference type="GO" id="GO:0004803">
    <property type="term" value="F:transposase activity"/>
    <property type="evidence" value="ECO:0007669"/>
    <property type="project" value="InterPro"/>
</dbReference>
<dbReference type="Pfam" id="PF01609">
    <property type="entry name" value="DDE_Tnp_1"/>
    <property type="match status" value="1"/>
</dbReference>
<dbReference type="Proteomes" id="UP000070257">
    <property type="component" value="Unassembled WGS sequence"/>
</dbReference>
<feature type="non-terminal residue" evidence="2">
    <location>
        <position position="327"/>
    </location>
</feature>
<feature type="domain" description="Transposase IS4-like" evidence="1">
    <location>
        <begin position="214"/>
        <end position="290"/>
    </location>
</feature>
<dbReference type="InterPro" id="IPR047654">
    <property type="entry name" value="IS1634_transpos"/>
</dbReference>
<dbReference type="InterPro" id="IPR002559">
    <property type="entry name" value="Transposase_11"/>
</dbReference>
<accession>A0A656YVT8</accession>
<evidence type="ECO:0000313" key="3">
    <source>
        <dbReference type="Proteomes" id="UP000070257"/>
    </source>
</evidence>
<dbReference type="GO" id="GO:0003677">
    <property type="term" value="F:DNA binding"/>
    <property type="evidence" value="ECO:0007669"/>
    <property type="project" value="InterPro"/>
</dbReference>
<dbReference type="AlphaFoldDB" id="A0A656YVT8"/>
<evidence type="ECO:0000313" key="2">
    <source>
        <dbReference type="EMBL" id="KXA97447.1"/>
    </source>
</evidence>
<dbReference type="PANTHER" id="PTHR34614:SF2">
    <property type="entry name" value="TRANSPOSASE IS4-LIKE DOMAIN-CONTAINING PROTEIN"/>
    <property type="match status" value="1"/>
</dbReference>
<gene>
    <name evidence="2" type="ORF">AKJ39_03285</name>
</gene>
<dbReference type="EMBL" id="LHXT01000052">
    <property type="protein sequence ID" value="KXA97447.1"/>
    <property type="molecule type" value="Genomic_DNA"/>
</dbReference>
<evidence type="ECO:0000259" key="1">
    <source>
        <dbReference type="Pfam" id="PF01609"/>
    </source>
</evidence>
<organism evidence="2 3">
    <name type="scientific">candidate division MSBL1 archaeon SCGC-AAA259J03</name>
    <dbReference type="NCBI Taxonomy" id="1698269"/>
    <lineage>
        <taxon>Archaea</taxon>
        <taxon>Methanobacteriati</taxon>
        <taxon>Methanobacteriota</taxon>
        <taxon>candidate division MSBL1</taxon>
    </lineage>
</organism>
<protein>
    <recommendedName>
        <fullName evidence="1">Transposase IS4-like domain-containing protein</fullName>
    </recommendedName>
</protein>
<keyword evidence="3" id="KW-1185">Reference proteome</keyword>